<keyword evidence="2" id="KW-1185">Reference proteome</keyword>
<gene>
    <name evidence="1" type="ORF">KAJ83_13760</name>
</gene>
<dbReference type="RefSeq" id="WP_210682659.1">
    <property type="nucleotide sequence ID" value="NZ_JAGMWN010000006.1"/>
</dbReference>
<sequence>MEVTQPQRSAKRSLDRGDLTLPDAYAPVRKEKRAQLLAIKRPRRVEVGPVATCYFECFETMVHQINEMLYIERGGEEQIEDELRAYAGMVPNGRELVVTVMFEIDDPVRRHAFLAKLGGIEETMFLRFGDHEIVGKPEEDVDRTTADGKASSVQFIHFPFTDAQAAALKTPDQDLVIGFSHPQYGHMVKVQEATRASLAADLD</sequence>
<dbReference type="EMBL" id="JAGMWN010000006">
    <property type="protein sequence ID" value="MBP5858080.1"/>
    <property type="molecule type" value="Genomic_DNA"/>
</dbReference>
<dbReference type="Proteomes" id="UP000672602">
    <property type="component" value="Unassembled WGS sequence"/>
</dbReference>
<dbReference type="Pfam" id="PF12007">
    <property type="entry name" value="DUF3501"/>
    <property type="match status" value="1"/>
</dbReference>
<evidence type="ECO:0000313" key="1">
    <source>
        <dbReference type="EMBL" id="MBP5858080.1"/>
    </source>
</evidence>
<organism evidence="1 2">
    <name type="scientific">Marivibrio halodurans</name>
    <dbReference type="NCBI Taxonomy" id="2039722"/>
    <lineage>
        <taxon>Bacteria</taxon>
        <taxon>Pseudomonadati</taxon>
        <taxon>Pseudomonadota</taxon>
        <taxon>Alphaproteobacteria</taxon>
        <taxon>Rhodospirillales</taxon>
        <taxon>Rhodospirillaceae</taxon>
        <taxon>Marivibrio</taxon>
    </lineage>
</organism>
<reference evidence="1" key="1">
    <citation type="submission" date="2021-04" db="EMBL/GenBank/DDBJ databases">
        <authorList>
            <person name="Zhang D.-C."/>
        </authorList>
    </citation>
    <scope>NUCLEOTIDE SEQUENCE</scope>
    <source>
        <strain evidence="1">CGMCC 1.15697</strain>
    </source>
</reference>
<dbReference type="AlphaFoldDB" id="A0A8J7S0I6"/>
<accession>A0A8J7S0I6</accession>
<protein>
    <submittedName>
        <fullName evidence="1">DUF3501 family protein</fullName>
    </submittedName>
</protein>
<proteinExistence type="predicted"/>
<evidence type="ECO:0000313" key="2">
    <source>
        <dbReference type="Proteomes" id="UP000672602"/>
    </source>
</evidence>
<comment type="caution">
    <text evidence="1">The sequence shown here is derived from an EMBL/GenBank/DDBJ whole genome shotgun (WGS) entry which is preliminary data.</text>
</comment>
<name>A0A8J7S0I6_9PROT</name>
<dbReference type="InterPro" id="IPR021890">
    <property type="entry name" value="DUF3501"/>
</dbReference>